<dbReference type="NCBIfam" id="NF009131">
    <property type="entry name" value="PRK12484.1"/>
    <property type="match status" value="1"/>
</dbReference>
<organism evidence="12">
    <name type="scientific">bioreactor metagenome</name>
    <dbReference type="NCBI Taxonomy" id="1076179"/>
    <lineage>
        <taxon>unclassified sequences</taxon>
        <taxon>metagenomes</taxon>
        <taxon>ecological metagenomes</taxon>
    </lineage>
</organism>
<evidence type="ECO:0000256" key="5">
    <source>
        <dbReference type="ARBA" id="ARBA00022598"/>
    </source>
</evidence>
<dbReference type="NCBIfam" id="TIGR01513">
    <property type="entry name" value="NAPRTase_put"/>
    <property type="match status" value="1"/>
</dbReference>
<dbReference type="GO" id="GO:0004516">
    <property type="term" value="F:nicotinate phosphoribosyltransferase activity"/>
    <property type="evidence" value="ECO:0007669"/>
    <property type="project" value="UniProtKB-EC"/>
</dbReference>
<comment type="caution">
    <text evidence="12">The sequence shown here is derived from an EMBL/GenBank/DDBJ whole genome shotgun (WGS) entry which is preliminary data.</text>
</comment>
<keyword evidence="5 12" id="KW-0436">Ligase</keyword>
<evidence type="ECO:0000259" key="10">
    <source>
        <dbReference type="Pfam" id="PF17767"/>
    </source>
</evidence>
<dbReference type="GO" id="GO:0016757">
    <property type="term" value="F:glycosyltransferase activity"/>
    <property type="evidence" value="ECO:0007669"/>
    <property type="project" value="UniProtKB-KW"/>
</dbReference>
<dbReference type="AlphaFoldDB" id="A0A644UDZ9"/>
<name>A0A644UDZ9_9ZZZZ</name>
<dbReference type="NCBIfam" id="NF006695">
    <property type="entry name" value="PRK09243.1-2"/>
    <property type="match status" value="1"/>
</dbReference>
<comment type="pathway">
    <text evidence="1">Cofactor biosynthesis; NAD(+) biosynthesis; nicotinate D-ribonucleotide from nicotinate: step 1/1.</text>
</comment>
<dbReference type="InterPro" id="IPR036068">
    <property type="entry name" value="Nicotinate_pribotase-like_C"/>
</dbReference>
<dbReference type="EMBL" id="VSSQ01000104">
    <property type="protein sequence ID" value="MPL77167.1"/>
    <property type="molecule type" value="Genomic_DNA"/>
</dbReference>
<evidence type="ECO:0000256" key="2">
    <source>
        <dbReference type="ARBA" id="ARBA00010897"/>
    </source>
</evidence>
<dbReference type="Pfam" id="PF17767">
    <property type="entry name" value="NAPRTase_N"/>
    <property type="match status" value="1"/>
</dbReference>
<dbReference type="Gene3D" id="3.20.140.10">
    <property type="entry name" value="nicotinate phosphoribosyltransferase"/>
    <property type="match status" value="1"/>
</dbReference>
<accession>A0A644UDZ9</accession>
<dbReference type="InterPro" id="IPR040727">
    <property type="entry name" value="NAPRTase_N"/>
</dbReference>
<sequence>MNKIINNALFTDFYELTMAQGYWKRGINDHKVVFDYFFRRQPFGGGYAIFAGLGTLLDALTRFRFCADDLEYLDSLGLFDKGFLDYLESFRFRGNILAAREGEVVFPQEPLLRVEADLVQAQIVEGLVLNTLNFQNLIATKTARVWLSSGRGKIMEFGLRRAQGADGAMSASRAAFIGGAFGTSNSLAGKVFGIPVLGTMAHSWVMSYPSELESFKAYADIYPDGAVFLIDTYNTLESGINNAIKIGRELAKKGHNFGVRLDSGDMDYLTRRVREKLDEAGFPKATIVVSNELDEAIIEHLVASKAPIDTWGVGTKLVTGGEDAAFTGVYKLAAMMGEGVEKAVMKVSDNPEKSTNPGRKRVFRLFDDTSMARLDIMTLEDEVPQAGVELIAHHPSGDYRRLAIKPAKVEPILHEVMRGGEKAKTLPGIKESQQYLAHRLEHFDGTYLRLLNPHIYKVSVTERLKDLKLGLIKKYLRSH</sequence>
<dbReference type="SUPFAM" id="SSF54675">
    <property type="entry name" value="Nicotinate/Quinolinate PRTase N-terminal domain-like"/>
    <property type="match status" value="1"/>
</dbReference>
<comment type="similarity">
    <text evidence="2">Belongs to the NAPRTase family.</text>
</comment>
<dbReference type="PANTHER" id="PTHR11098:SF1">
    <property type="entry name" value="NICOTINATE PHOSPHORIBOSYLTRANSFERASE"/>
    <property type="match status" value="1"/>
</dbReference>
<dbReference type="InterPro" id="IPR006405">
    <property type="entry name" value="Nic_PRibTrfase_pncB"/>
</dbReference>
<dbReference type="InterPro" id="IPR013785">
    <property type="entry name" value="Aldolase_TIM"/>
</dbReference>
<evidence type="ECO:0000256" key="1">
    <source>
        <dbReference type="ARBA" id="ARBA00004952"/>
    </source>
</evidence>
<feature type="domain" description="Nicotinate/nicotinamide phosphoribosyltransferase" evidence="9">
    <location>
        <begin position="153"/>
        <end position="355"/>
    </location>
</feature>
<dbReference type="EC" id="6.3.4.21" evidence="3"/>
<evidence type="ECO:0000256" key="4">
    <source>
        <dbReference type="ARBA" id="ARBA00022553"/>
    </source>
</evidence>
<dbReference type="InterPro" id="IPR007229">
    <property type="entry name" value="Nic_PRibTrfase-Fam"/>
</dbReference>
<reference evidence="12" key="1">
    <citation type="submission" date="2019-08" db="EMBL/GenBank/DDBJ databases">
        <authorList>
            <person name="Kucharzyk K."/>
            <person name="Murdoch R.W."/>
            <person name="Higgins S."/>
            <person name="Loffler F."/>
        </authorList>
    </citation>
    <scope>NUCLEOTIDE SEQUENCE</scope>
</reference>
<protein>
    <recommendedName>
        <fullName evidence="3">nicotinate phosphoribosyltransferase</fullName>
        <ecNumber evidence="3">6.3.4.21</ecNumber>
    </recommendedName>
</protein>
<evidence type="ECO:0000259" key="11">
    <source>
        <dbReference type="Pfam" id="PF17956"/>
    </source>
</evidence>
<keyword evidence="4" id="KW-0597">Phosphoprotein</keyword>
<gene>
    <name evidence="12" type="primary">pncB_2</name>
    <name evidence="12" type="ORF">SDC9_23019</name>
</gene>
<proteinExistence type="inferred from homology"/>
<dbReference type="Gene3D" id="3.20.20.70">
    <property type="entry name" value="Aldolase class I"/>
    <property type="match status" value="1"/>
</dbReference>
<keyword evidence="7 12" id="KW-0808">Transferase</keyword>
<evidence type="ECO:0000256" key="7">
    <source>
        <dbReference type="ARBA" id="ARBA00022679"/>
    </source>
</evidence>
<evidence type="ECO:0000256" key="6">
    <source>
        <dbReference type="ARBA" id="ARBA00022642"/>
    </source>
</evidence>
<dbReference type="SUPFAM" id="SSF51690">
    <property type="entry name" value="Nicotinate/Quinolinate PRTase C-terminal domain-like"/>
    <property type="match status" value="1"/>
</dbReference>
<evidence type="ECO:0000256" key="3">
    <source>
        <dbReference type="ARBA" id="ARBA00013236"/>
    </source>
</evidence>
<keyword evidence="6" id="KW-0662">Pyridine nucleotide biosynthesis</keyword>
<dbReference type="PANTHER" id="PTHR11098">
    <property type="entry name" value="NICOTINATE PHOSPHORIBOSYLTRANSFERASE"/>
    <property type="match status" value="1"/>
</dbReference>
<dbReference type="PIRSF" id="PIRSF000484">
    <property type="entry name" value="NAPRT"/>
    <property type="match status" value="1"/>
</dbReference>
<dbReference type="Pfam" id="PF04095">
    <property type="entry name" value="NAPRTase"/>
    <property type="match status" value="1"/>
</dbReference>
<evidence type="ECO:0000256" key="8">
    <source>
        <dbReference type="ARBA" id="ARBA00048668"/>
    </source>
</evidence>
<dbReference type="FunFam" id="3.20.20.70:FF:000076">
    <property type="entry name" value="Nicotinate phosphoribosyltransferase"/>
    <property type="match status" value="1"/>
</dbReference>
<dbReference type="CDD" id="cd01570">
    <property type="entry name" value="NAPRTase_A"/>
    <property type="match status" value="1"/>
</dbReference>
<dbReference type="GO" id="GO:0005829">
    <property type="term" value="C:cytosol"/>
    <property type="evidence" value="ECO:0007669"/>
    <property type="project" value="TreeGrafter"/>
</dbReference>
<evidence type="ECO:0000259" key="9">
    <source>
        <dbReference type="Pfam" id="PF04095"/>
    </source>
</evidence>
<dbReference type="UniPathway" id="UPA00253">
    <property type="reaction ID" value="UER00457"/>
</dbReference>
<feature type="domain" description="Nicotinate phosphoribosyltransferase C-terminal" evidence="11">
    <location>
        <begin position="359"/>
        <end position="468"/>
    </location>
</feature>
<comment type="catalytic activity">
    <reaction evidence="8">
        <text>5-phospho-alpha-D-ribose 1-diphosphate + nicotinate + ATP + H2O = nicotinate beta-D-ribonucleotide + ADP + phosphate + diphosphate</text>
        <dbReference type="Rhea" id="RHEA:36163"/>
        <dbReference type="ChEBI" id="CHEBI:15377"/>
        <dbReference type="ChEBI" id="CHEBI:30616"/>
        <dbReference type="ChEBI" id="CHEBI:32544"/>
        <dbReference type="ChEBI" id="CHEBI:33019"/>
        <dbReference type="ChEBI" id="CHEBI:43474"/>
        <dbReference type="ChEBI" id="CHEBI:57502"/>
        <dbReference type="ChEBI" id="CHEBI:58017"/>
        <dbReference type="ChEBI" id="CHEBI:456216"/>
        <dbReference type="EC" id="6.3.4.21"/>
    </reaction>
</comment>
<evidence type="ECO:0000313" key="12">
    <source>
        <dbReference type="EMBL" id="MPL77167.1"/>
    </source>
</evidence>
<dbReference type="Pfam" id="PF17956">
    <property type="entry name" value="NAPRTase_C"/>
    <property type="match status" value="1"/>
</dbReference>
<dbReference type="InterPro" id="IPR041619">
    <property type="entry name" value="NAPRTase_C"/>
</dbReference>
<keyword evidence="12" id="KW-0328">Glycosyltransferase</keyword>
<dbReference type="GO" id="GO:0034355">
    <property type="term" value="P:NAD+ biosynthetic process via the salvage pathway"/>
    <property type="evidence" value="ECO:0007669"/>
    <property type="project" value="TreeGrafter"/>
</dbReference>
<feature type="domain" description="Nicotinate phosphoribosyltransferase N-terminal" evidence="10">
    <location>
        <begin position="9"/>
        <end position="133"/>
    </location>
</feature>
<dbReference type="InterPro" id="IPR041525">
    <property type="entry name" value="N/Namide_PRibTrfase"/>
</dbReference>